<accession>A0A370GPA3</accession>
<evidence type="ECO:0000313" key="6">
    <source>
        <dbReference type="Proteomes" id="UP000255326"/>
    </source>
</evidence>
<dbReference type="GO" id="GO:0003700">
    <property type="term" value="F:DNA-binding transcription factor activity"/>
    <property type="evidence" value="ECO:0007669"/>
    <property type="project" value="InterPro"/>
</dbReference>
<evidence type="ECO:0000313" key="5">
    <source>
        <dbReference type="EMBL" id="RDI45507.1"/>
    </source>
</evidence>
<dbReference type="AlphaFoldDB" id="A0A370GPA3"/>
<evidence type="ECO:0000256" key="3">
    <source>
        <dbReference type="ARBA" id="ARBA00023163"/>
    </source>
</evidence>
<dbReference type="Pfam" id="PF22381">
    <property type="entry name" value="Staph_reg_Sar_Rot"/>
    <property type="match status" value="1"/>
</dbReference>
<dbReference type="RefSeq" id="WP_114744363.1">
    <property type="nucleotide sequence ID" value="NZ_QQAY01000002.1"/>
</dbReference>
<dbReference type="InterPro" id="IPR000835">
    <property type="entry name" value="HTH_MarR-typ"/>
</dbReference>
<dbReference type="GO" id="GO:0006950">
    <property type="term" value="P:response to stress"/>
    <property type="evidence" value="ECO:0007669"/>
    <property type="project" value="TreeGrafter"/>
</dbReference>
<dbReference type="InterPro" id="IPR039422">
    <property type="entry name" value="MarR/SlyA-like"/>
</dbReference>
<dbReference type="InterPro" id="IPR055166">
    <property type="entry name" value="Transc_reg_Sar_Rot_HTH"/>
</dbReference>
<dbReference type="InterPro" id="IPR036390">
    <property type="entry name" value="WH_DNA-bd_sf"/>
</dbReference>
<reference evidence="5 6" key="1">
    <citation type="submission" date="2018-07" db="EMBL/GenBank/DDBJ databases">
        <title>Genomic Encyclopedia of Type Strains, Phase IV (KMG-IV): sequencing the most valuable type-strain genomes for metagenomic binning, comparative biology and taxonomic classification.</title>
        <authorList>
            <person name="Goeker M."/>
        </authorList>
    </citation>
    <scope>NUCLEOTIDE SEQUENCE [LARGE SCALE GENOMIC DNA]</scope>
    <source>
        <strain evidence="5 6">DSM 25281</strain>
    </source>
</reference>
<dbReference type="PANTHER" id="PTHR33164:SF89">
    <property type="entry name" value="MARR FAMILY REGULATORY PROTEIN"/>
    <property type="match status" value="1"/>
</dbReference>
<name>A0A370GPA3_9BACI</name>
<keyword evidence="1" id="KW-0805">Transcription regulation</keyword>
<dbReference type="SUPFAM" id="SSF46785">
    <property type="entry name" value="Winged helix' DNA-binding domain"/>
    <property type="match status" value="1"/>
</dbReference>
<dbReference type="SMART" id="SM00347">
    <property type="entry name" value="HTH_MARR"/>
    <property type="match status" value="1"/>
</dbReference>
<dbReference type="OrthoDB" id="2376601at2"/>
<comment type="caution">
    <text evidence="5">The sequence shown here is derived from an EMBL/GenBank/DDBJ whole genome shotgun (WGS) entry which is preliminary data.</text>
</comment>
<organism evidence="5 6">
    <name type="scientific">Falsibacillus pallidus</name>
    <dbReference type="NCBI Taxonomy" id="493781"/>
    <lineage>
        <taxon>Bacteria</taxon>
        <taxon>Bacillati</taxon>
        <taxon>Bacillota</taxon>
        <taxon>Bacilli</taxon>
        <taxon>Bacillales</taxon>
        <taxon>Bacillaceae</taxon>
        <taxon>Falsibacillus</taxon>
    </lineage>
</organism>
<dbReference type="Proteomes" id="UP000255326">
    <property type="component" value="Unassembled WGS sequence"/>
</dbReference>
<keyword evidence="2 5" id="KW-0238">DNA-binding</keyword>
<gene>
    <name evidence="5" type="ORF">DFR59_102135</name>
</gene>
<dbReference type="GO" id="GO:0003677">
    <property type="term" value="F:DNA binding"/>
    <property type="evidence" value="ECO:0007669"/>
    <property type="project" value="UniProtKB-KW"/>
</dbReference>
<keyword evidence="3" id="KW-0804">Transcription</keyword>
<feature type="domain" description="HTH marR-type" evidence="4">
    <location>
        <begin position="1"/>
        <end position="132"/>
    </location>
</feature>
<proteinExistence type="predicted"/>
<dbReference type="EMBL" id="QQAY01000002">
    <property type="protein sequence ID" value="RDI45507.1"/>
    <property type="molecule type" value="Genomic_DNA"/>
</dbReference>
<evidence type="ECO:0000256" key="2">
    <source>
        <dbReference type="ARBA" id="ARBA00023125"/>
    </source>
</evidence>
<evidence type="ECO:0000256" key="1">
    <source>
        <dbReference type="ARBA" id="ARBA00023015"/>
    </source>
</evidence>
<sequence length="142" mass="16666">MEVKASEINEYWTDIYYHLHYTHTEKVTHQMIRILQHVEKGKDPGVGDIAEWMGLSPNTASEHVKRLIEKKYIEKKKHPEDERRTLLSLTKKGKEVLHRNTMLDEAKLSMILSNLNKKERDMVLTAFELLSKEAKQCTSFSK</sequence>
<keyword evidence="6" id="KW-1185">Reference proteome</keyword>
<dbReference type="InterPro" id="IPR036388">
    <property type="entry name" value="WH-like_DNA-bd_sf"/>
</dbReference>
<dbReference type="PROSITE" id="PS50995">
    <property type="entry name" value="HTH_MARR_2"/>
    <property type="match status" value="1"/>
</dbReference>
<dbReference type="Gene3D" id="1.10.10.10">
    <property type="entry name" value="Winged helix-like DNA-binding domain superfamily/Winged helix DNA-binding domain"/>
    <property type="match status" value="1"/>
</dbReference>
<dbReference type="PANTHER" id="PTHR33164">
    <property type="entry name" value="TRANSCRIPTIONAL REGULATOR, MARR FAMILY"/>
    <property type="match status" value="1"/>
</dbReference>
<evidence type="ECO:0000259" key="4">
    <source>
        <dbReference type="PROSITE" id="PS50995"/>
    </source>
</evidence>
<protein>
    <submittedName>
        <fullName evidence="5">DNA-binding MarR family transcriptional regulator</fullName>
    </submittedName>
</protein>